<evidence type="ECO:0000313" key="1">
    <source>
        <dbReference type="EMBL" id="WIA14951.1"/>
    </source>
</evidence>
<evidence type="ECO:0000313" key="2">
    <source>
        <dbReference type="Proteomes" id="UP001244341"/>
    </source>
</evidence>
<dbReference type="Proteomes" id="UP001244341">
    <property type="component" value="Chromosome 6b"/>
</dbReference>
<proteinExistence type="predicted"/>
<protein>
    <submittedName>
        <fullName evidence="1">Uncharacterized protein</fullName>
    </submittedName>
</protein>
<sequence>MKPQFASLMISTGSDSPCTVAGASCASTPGSCPGLGVPALLAGNRLALAGRQGFCAADELYLRQQGGCLSSSAAARRLLASQADDSEDVAAWLEQQISMRQGARGASCNIDGPGTPEIAGVEAARLICSAAESAAEAE</sequence>
<organism evidence="1 2">
    <name type="scientific">Tetradesmus obliquus</name>
    <name type="common">Green alga</name>
    <name type="synonym">Acutodesmus obliquus</name>
    <dbReference type="NCBI Taxonomy" id="3088"/>
    <lineage>
        <taxon>Eukaryota</taxon>
        <taxon>Viridiplantae</taxon>
        <taxon>Chlorophyta</taxon>
        <taxon>core chlorophytes</taxon>
        <taxon>Chlorophyceae</taxon>
        <taxon>CS clade</taxon>
        <taxon>Sphaeropleales</taxon>
        <taxon>Scenedesmaceae</taxon>
        <taxon>Tetradesmus</taxon>
    </lineage>
</organism>
<gene>
    <name evidence="1" type="ORF">OEZ85_001662</name>
</gene>
<accession>A0ABY8U0H6</accession>
<reference evidence="1 2" key="1">
    <citation type="submission" date="2023-05" db="EMBL/GenBank/DDBJ databases">
        <title>A 100% complete, gapless, phased diploid assembly of the Scenedesmus obliquus UTEX 3031 genome.</title>
        <authorList>
            <person name="Biondi T.C."/>
            <person name="Hanschen E.R."/>
            <person name="Kwon T."/>
            <person name="Eng W."/>
            <person name="Kruse C.P.S."/>
            <person name="Koehler S.I."/>
            <person name="Kunde Y."/>
            <person name="Gleasner C.D."/>
            <person name="You Mak K.T."/>
            <person name="Polle J."/>
            <person name="Hovde B.T."/>
            <person name="Starkenburg S.R."/>
        </authorList>
    </citation>
    <scope>NUCLEOTIDE SEQUENCE [LARGE SCALE GENOMIC DNA]</scope>
    <source>
        <strain evidence="1 2">DOE0152z</strain>
    </source>
</reference>
<dbReference type="EMBL" id="CP126213">
    <property type="protein sequence ID" value="WIA14951.1"/>
    <property type="molecule type" value="Genomic_DNA"/>
</dbReference>
<name>A0ABY8U0H6_TETOB</name>
<keyword evidence="2" id="KW-1185">Reference proteome</keyword>